<dbReference type="SUPFAM" id="SSF52540">
    <property type="entry name" value="P-loop containing nucleoside triphosphate hydrolases"/>
    <property type="match status" value="2"/>
</dbReference>
<dbReference type="Proteomes" id="UP000664859">
    <property type="component" value="Unassembled WGS sequence"/>
</dbReference>
<dbReference type="GO" id="GO:0032259">
    <property type="term" value="P:methylation"/>
    <property type="evidence" value="ECO:0007669"/>
    <property type="project" value="UniProtKB-KW"/>
</dbReference>
<proteinExistence type="predicted"/>
<dbReference type="GO" id="GO:0016787">
    <property type="term" value="F:hydrolase activity"/>
    <property type="evidence" value="ECO:0007669"/>
    <property type="project" value="UniProtKB-KW"/>
</dbReference>
<gene>
    <name evidence="9" type="ORF">JKP88DRAFT_163424</name>
    <name evidence="8" type="ORF">JKP88DRAFT_256140</name>
</gene>
<keyword evidence="2" id="KW-0808">Transferase</keyword>
<dbReference type="GO" id="GO:0005634">
    <property type="term" value="C:nucleus"/>
    <property type="evidence" value="ECO:0007669"/>
    <property type="project" value="TreeGrafter"/>
</dbReference>
<name>A0A835YSG0_9STRA</name>
<feature type="domain" description="Helicase ATP-binding" evidence="7">
    <location>
        <begin position="1022"/>
        <end position="1398"/>
    </location>
</feature>
<evidence type="ECO:0000313" key="8">
    <source>
        <dbReference type="EMBL" id="KAG5180736.1"/>
    </source>
</evidence>
<keyword evidence="1" id="KW-0489">Methyltransferase</keyword>
<dbReference type="PANTHER" id="PTHR45626">
    <property type="entry name" value="TRANSCRIPTION TERMINATION FACTOR 2-RELATED"/>
    <property type="match status" value="1"/>
</dbReference>
<reference evidence="8" key="1">
    <citation type="submission" date="2021-02" db="EMBL/GenBank/DDBJ databases">
        <title>First Annotated Genome of the Yellow-green Alga Tribonema minus.</title>
        <authorList>
            <person name="Mahan K.M."/>
        </authorList>
    </citation>
    <scope>NUCLEOTIDE SEQUENCE</scope>
    <source>
        <strain evidence="8">UTEX B ZZ1240</strain>
    </source>
</reference>
<evidence type="ECO:0000256" key="6">
    <source>
        <dbReference type="SAM" id="MobiDB-lite"/>
    </source>
</evidence>
<dbReference type="SMART" id="SM00487">
    <property type="entry name" value="DEXDc"/>
    <property type="match status" value="1"/>
</dbReference>
<dbReference type="Pfam" id="PF00176">
    <property type="entry name" value="SNF2-rel_dom"/>
    <property type="match status" value="1"/>
</dbReference>
<dbReference type="GO" id="GO:0006281">
    <property type="term" value="P:DNA repair"/>
    <property type="evidence" value="ECO:0007669"/>
    <property type="project" value="TreeGrafter"/>
</dbReference>
<keyword evidence="5" id="KW-0067">ATP-binding</keyword>
<evidence type="ECO:0000313" key="9">
    <source>
        <dbReference type="EMBL" id="KAG5183971.1"/>
    </source>
</evidence>
<dbReference type="GO" id="GO:0005524">
    <property type="term" value="F:ATP binding"/>
    <property type="evidence" value="ECO:0007669"/>
    <property type="project" value="UniProtKB-KW"/>
</dbReference>
<dbReference type="CDD" id="cd18793">
    <property type="entry name" value="SF2_C_SNF"/>
    <property type="match status" value="1"/>
</dbReference>
<keyword evidence="3" id="KW-0547">Nucleotide-binding</keyword>
<dbReference type="Gene3D" id="3.40.50.300">
    <property type="entry name" value="P-loop containing nucleotide triphosphate hydrolases"/>
    <property type="match status" value="1"/>
</dbReference>
<comment type="caution">
    <text evidence="8">The sequence shown here is derived from an EMBL/GenBank/DDBJ whole genome shotgun (WGS) entry which is preliminary data.</text>
</comment>
<dbReference type="InterPro" id="IPR001525">
    <property type="entry name" value="C5_MeTfrase"/>
</dbReference>
<evidence type="ECO:0000313" key="10">
    <source>
        <dbReference type="Proteomes" id="UP000664859"/>
    </source>
</evidence>
<dbReference type="InterPro" id="IPR038718">
    <property type="entry name" value="SNF2-like_sf"/>
</dbReference>
<dbReference type="OrthoDB" id="423221at2759"/>
<evidence type="ECO:0000256" key="2">
    <source>
        <dbReference type="ARBA" id="ARBA00022679"/>
    </source>
</evidence>
<dbReference type="InterPro" id="IPR029063">
    <property type="entry name" value="SAM-dependent_MTases_sf"/>
</dbReference>
<accession>A0A835YSG0</accession>
<dbReference type="InterPro" id="IPR027417">
    <property type="entry name" value="P-loop_NTPase"/>
</dbReference>
<dbReference type="Gene3D" id="3.40.50.10810">
    <property type="entry name" value="Tandem AAA-ATPase domain"/>
    <property type="match status" value="1"/>
</dbReference>
<dbReference type="Pfam" id="PF00145">
    <property type="entry name" value="DNA_methylase"/>
    <property type="match status" value="1"/>
</dbReference>
<dbReference type="SUPFAM" id="SSF53335">
    <property type="entry name" value="S-adenosyl-L-methionine-dependent methyltransferases"/>
    <property type="match status" value="1"/>
</dbReference>
<dbReference type="InterPro" id="IPR014001">
    <property type="entry name" value="Helicase_ATP-bd"/>
</dbReference>
<feature type="region of interest" description="Disordered" evidence="6">
    <location>
        <begin position="1235"/>
        <end position="1305"/>
    </location>
</feature>
<evidence type="ECO:0000256" key="4">
    <source>
        <dbReference type="ARBA" id="ARBA00022801"/>
    </source>
</evidence>
<evidence type="ECO:0000256" key="3">
    <source>
        <dbReference type="ARBA" id="ARBA00022741"/>
    </source>
</evidence>
<evidence type="ECO:0000256" key="1">
    <source>
        <dbReference type="ARBA" id="ARBA00022603"/>
    </source>
</evidence>
<keyword evidence="10" id="KW-1185">Reference proteome</keyword>
<dbReference type="GO" id="GO:0008168">
    <property type="term" value="F:methyltransferase activity"/>
    <property type="evidence" value="ECO:0007669"/>
    <property type="project" value="UniProtKB-KW"/>
</dbReference>
<keyword evidence="4" id="KW-0378">Hydrolase</keyword>
<dbReference type="Gene3D" id="3.40.50.150">
    <property type="entry name" value="Vaccinia Virus protein VP39"/>
    <property type="match status" value="1"/>
</dbReference>
<dbReference type="EMBL" id="JAFCMP010000359">
    <property type="protein sequence ID" value="KAG5180736.1"/>
    <property type="molecule type" value="Genomic_DNA"/>
</dbReference>
<evidence type="ECO:0000259" key="7">
    <source>
        <dbReference type="SMART" id="SM00487"/>
    </source>
</evidence>
<dbReference type="EMBL" id="JAFCMP010000179">
    <property type="protein sequence ID" value="KAG5183971.1"/>
    <property type="molecule type" value="Genomic_DNA"/>
</dbReference>
<dbReference type="GO" id="GO:0008094">
    <property type="term" value="F:ATP-dependent activity, acting on DNA"/>
    <property type="evidence" value="ECO:0007669"/>
    <property type="project" value="TreeGrafter"/>
</dbReference>
<dbReference type="InterPro" id="IPR000330">
    <property type="entry name" value="SNF2_N"/>
</dbReference>
<dbReference type="InterPro" id="IPR050628">
    <property type="entry name" value="SNF2_RAD54_helicase_TF"/>
</dbReference>
<organism evidence="8 10">
    <name type="scientific">Tribonema minus</name>
    <dbReference type="NCBI Taxonomy" id="303371"/>
    <lineage>
        <taxon>Eukaryota</taxon>
        <taxon>Sar</taxon>
        <taxon>Stramenopiles</taxon>
        <taxon>Ochrophyta</taxon>
        <taxon>PX clade</taxon>
        <taxon>Xanthophyceae</taxon>
        <taxon>Tribonematales</taxon>
        <taxon>Tribonemataceae</taxon>
        <taxon>Tribonema</taxon>
    </lineage>
</organism>
<sequence>MAAGKADSDVNSKILTAPYDMFKDLVTRCPEFVEAISTLGRPLRVATMCSGTESPLLALGMISRAAKEVYGVDFKIEHIFSCEIEPFKASYIQRNFAPPLLFRDVRELGNEKATTAYGAMMGVPGEVDMLIAGTSCVDYSNLNNEKKSIDGGGESGQTFHGMLNWVKKHQPPIVILENVCSAPWESVVQRFKKNGYSAGFARLDTKNYYIPHTRTRGYLFASLGGDADVPGAWKSMVKTLEFPSNSTLEAFLLPNDDPRIATARANLTKTWDANKTRARVDWSRCESRHHRARLEEELGSKRPLTGWEEGGLCTLPDFAWHDWGLAQTDRVLDLMDINHIRMAKTGVDSCYKTLVWNLSQNVDRSTASSKMGICPCLTPSMVPYITNRGGPVIGLEALSLQGIPVDDLILTRETEDYLADLAGNAMTTTVVGTVMVAALSLCIEGLRAAPWANAAVRAAERAMDIDGAQTQLLIKEHGATHKMSLDLRPADLSPLAPIFEMACRSARMCCCEGRDSVSDSSILLCSDCGHTCCSRCAGRPEHTYTEVQVERVSPDSFRKTLTRYIPMIVCFDITEDAHSALGGHFYFTTLERTVAWRAVYTSPSSGTRLELIIRGGKAEWMAYAENACTGHGDMECAAFARMKLRDDATSFISGGIWEVRDTGIIVKRPLRIEGTGERVDSWETILGLQGDGFSDRQRWSAVTVSGDLEDVCGRYMLLHKCGGALGMLHKRVGDDTQSMFMFIDPTRCEQTQEDKFVFSHTPERLDYSQTRDIIAHLPAGWRIDDAGDEVLSTRYSSWEAAPALIMRASTCEAVVFHPPVASHTAADGGCAESIVCLTCSVPLLAEEDACIWGEAGTWTTIAAKSFRSTFSSLAHITERLSLPSHVTQWSEEHASDGTLCTSCAPREPSLRWVRTSRGKLEPVEDIVEAGVFEQTLKRRPAAFIAQMMRDDEAGTGTLRIAINGATLMHRAAGALSKVMRGDTPISSSWRVVEDCDRATPLPVFALSSNRSDPPSDQPPHFSRFQLRPEQLRSLSWMINQERSEDPWVEEEVCEELGALRWRAEGRAQRMVPIKGGVLADQVGYGKTAVTLALIDSMPTTCPPDEFGRVSLSATLIIAPPHLMKQWPSEIIKFTGSCLRVKLIKTLTDLSRLTVSDLQHCDVVVVAATVFRSDLYFDRYIKFTGGKELPARYGRMFEAIYRENLESMRTRVEWLKTGGEEGVARFADALRADEAERDVPEDLDEKDGEVQHFKSKKAAYASDKRKQNTAAPLGDGGARDNSDNTASDQPVPAEKQRRTRKTPKRVDPFAMDKMLASWEFMTSPPLEMFKWQRVVVDEYTYLAGEDRMAVTSISAVNRWCLSGTPPTSCFEDINGTAAFLGVVLGVSEPRRNRKDLTLSEKFRYFEQVNTPAWHRRRHDIAQAFLDRFVRQNIAEIDEIPHEETRIVVTLPSAERAIYIELEAHLQALDMKSAKTIKSGKVATGDRDVRLRSILGSSATPEEALIKRCAHFDIEGGSESAEEACQAIVDLRLEQFKSCIEDLKKSALKARGMRLAIIEHDPEYETDVSDPFSRWVSSLRGDAGVGDKECGAFLCKELENIMSAAVLPYDEDDDKIDMVDRKYNLREVVHDLRRLTKELVGRMRSLRYFRAVRDLQNTQEAVACPACAQIPTELSILSTCGHSGCFSCLIEHAEKQECCTAGCAAPARVTSVVKAADLGCESSTTSGRFGAKLTTLIETIRGIPAEERILLFVQFADLMQVVTAALEDSGIKALQLKGSVHTKTSAMEAFQKEGGDVRVLLLDLAGESASGANLTVANHAMFLHPVLLPTAQERAAVETQAIGRVLRYGQTKTVQIWRFIAANTIDTDLLKSA</sequence>
<dbReference type="PANTHER" id="PTHR45626:SF26">
    <property type="entry name" value="FAMILY HELICASE, PUTATIVE (AFU_ORTHOLOGUE AFUA_2G09120)-RELATED"/>
    <property type="match status" value="1"/>
</dbReference>
<evidence type="ECO:0000256" key="5">
    <source>
        <dbReference type="ARBA" id="ARBA00022840"/>
    </source>
</evidence>
<dbReference type="InterPro" id="IPR049730">
    <property type="entry name" value="SNF2/RAD54-like_C"/>
</dbReference>
<protein>
    <recommendedName>
        <fullName evidence="7">Helicase ATP-binding domain-containing protein</fullName>
    </recommendedName>
</protein>